<dbReference type="InParanoid" id="A0A4R5CAD6"/>
<feature type="active site" description="Charge relay system" evidence="2">
    <location>
        <position position="198"/>
    </location>
</feature>
<dbReference type="Pfam" id="PF12146">
    <property type="entry name" value="Hydrolase_4"/>
    <property type="match status" value="1"/>
</dbReference>
<dbReference type="AlphaFoldDB" id="A0A4R5CAD6"/>
<dbReference type="GO" id="GO:0016020">
    <property type="term" value="C:membrane"/>
    <property type="evidence" value="ECO:0007669"/>
    <property type="project" value="TreeGrafter"/>
</dbReference>
<feature type="binding site" evidence="3">
    <location>
        <position position="98"/>
    </location>
    <ligand>
        <name>substrate</name>
    </ligand>
</feature>
<dbReference type="PANTHER" id="PTHR43798">
    <property type="entry name" value="MONOACYLGLYCEROL LIPASE"/>
    <property type="match status" value="1"/>
</dbReference>
<dbReference type="InterPro" id="IPR022742">
    <property type="entry name" value="Hydrolase_4"/>
</dbReference>
<dbReference type="OrthoDB" id="9786110at2"/>
<dbReference type="PANTHER" id="PTHR43798:SF31">
    <property type="entry name" value="AB HYDROLASE SUPERFAMILY PROTEIN YCLE"/>
    <property type="match status" value="1"/>
</dbReference>
<proteinExistence type="predicted"/>
<keyword evidence="7" id="KW-1185">Reference proteome</keyword>
<feature type="active site" description="Charge relay system" evidence="2">
    <location>
        <position position="228"/>
    </location>
</feature>
<keyword evidence="1 6" id="KW-0378">Hydrolase</keyword>
<name>A0A4R5CAD6_9ACTN</name>
<dbReference type="InterPro" id="IPR029058">
    <property type="entry name" value="AB_hydrolase_fold"/>
</dbReference>
<dbReference type="InterPro" id="IPR050266">
    <property type="entry name" value="AB_hydrolase_sf"/>
</dbReference>
<dbReference type="Gene3D" id="3.40.50.1820">
    <property type="entry name" value="alpha/beta hydrolase"/>
    <property type="match status" value="1"/>
</dbReference>
<dbReference type="PIRSF" id="PIRSF017388">
    <property type="entry name" value="Esterase_lipase"/>
    <property type="match status" value="1"/>
</dbReference>
<dbReference type="GO" id="GO:0052689">
    <property type="term" value="F:carboxylic ester hydrolase activity"/>
    <property type="evidence" value="ECO:0007669"/>
    <property type="project" value="InterPro"/>
</dbReference>
<reference evidence="6 7" key="1">
    <citation type="submission" date="2019-03" db="EMBL/GenBank/DDBJ databases">
        <title>Draft genome sequences of novel Actinobacteria.</title>
        <authorList>
            <person name="Sahin N."/>
            <person name="Ay H."/>
            <person name="Saygin H."/>
        </authorList>
    </citation>
    <scope>NUCLEOTIDE SEQUENCE [LARGE SCALE GENOMIC DNA]</scope>
    <source>
        <strain evidence="6 7">5K138</strain>
    </source>
</reference>
<evidence type="ECO:0000313" key="6">
    <source>
        <dbReference type="EMBL" id="TDD96868.1"/>
    </source>
</evidence>
<dbReference type="EMBL" id="SMKZ01000078">
    <property type="protein sequence ID" value="TDD96868.1"/>
    <property type="molecule type" value="Genomic_DNA"/>
</dbReference>
<evidence type="ECO:0000259" key="5">
    <source>
        <dbReference type="Pfam" id="PF12146"/>
    </source>
</evidence>
<feature type="site" description="Important for substrate specificity" evidence="4">
    <location>
        <position position="147"/>
    </location>
</feature>
<evidence type="ECO:0000256" key="4">
    <source>
        <dbReference type="PIRSR" id="PIRSR017388-3"/>
    </source>
</evidence>
<protein>
    <submittedName>
        <fullName evidence="6">Alpha/beta fold hydrolase</fullName>
    </submittedName>
</protein>
<organism evidence="6 7">
    <name type="scientific">Jiangella asiatica</name>
    <dbReference type="NCBI Taxonomy" id="2530372"/>
    <lineage>
        <taxon>Bacteria</taxon>
        <taxon>Bacillati</taxon>
        <taxon>Actinomycetota</taxon>
        <taxon>Actinomycetes</taxon>
        <taxon>Jiangellales</taxon>
        <taxon>Jiangellaceae</taxon>
        <taxon>Jiangella</taxon>
    </lineage>
</organism>
<feature type="binding site" evidence="3">
    <location>
        <position position="29"/>
    </location>
    <ligand>
        <name>substrate</name>
    </ligand>
</feature>
<evidence type="ECO:0000313" key="7">
    <source>
        <dbReference type="Proteomes" id="UP000294739"/>
    </source>
</evidence>
<dbReference type="InterPro" id="IPR012354">
    <property type="entry name" value="Esterase_lipase"/>
</dbReference>
<dbReference type="SUPFAM" id="SSF53474">
    <property type="entry name" value="alpha/beta-Hydrolases"/>
    <property type="match status" value="1"/>
</dbReference>
<evidence type="ECO:0000256" key="1">
    <source>
        <dbReference type="ARBA" id="ARBA00022801"/>
    </source>
</evidence>
<feature type="active site" description="Nucleophile" evidence="2">
    <location>
        <position position="97"/>
    </location>
</feature>
<accession>A0A4R5CAD6</accession>
<comment type="caution">
    <text evidence="6">The sequence shown here is derived from an EMBL/GenBank/DDBJ whole genome shotgun (WGS) entry which is preliminary data.</text>
</comment>
<dbReference type="RefSeq" id="WP_131901612.1">
    <property type="nucleotide sequence ID" value="NZ_SMKZ01000078.1"/>
</dbReference>
<dbReference type="Proteomes" id="UP000294739">
    <property type="component" value="Unassembled WGS sequence"/>
</dbReference>
<gene>
    <name evidence="6" type="ORF">E1269_30065</name>
</gene>
<evidence type="ECO:0000256" key="3">
    <source>
        <dbReference type="PIRSR" id="PIRSR017388-2"/>
    </source>
</evidence>
<feature type="domain" description="Serine aminopeptidase S33" evidence="5">
    <location>
        <begin position="23"/>
        <end position="231"/>
    </location>
</feature>
<sequence length="259" mass="28284">MLSEGEAIQATEPFRHDGGPVGVLLCHGFTGSPASLRPWAEHLAALGYSVELPRLPGHGTAWQDLNVTGWPDWYRKVERALLDLAERCPQVVVAGLSMGGCLAMRLAQEHGPLVQGLVLVNPVVTSANKRLLALPLLRLLRRSVAGISGDIALPGQDERAYDRTPLQALYSQTKMWQLVRRDLAMITQPVLVYRSVHDHVVDATSAPVILSGVSSTDVTEVMLQRSYHVATLDYDAPVIFEGSAAFVERVTKRNRGLIP</sequence>
<evidence type="ECO:0000256" key="2">
    <source>
        <dbReference type="PIRSR" id="PIRSR017388-1"/>
    </source>
</evidence>